<feature type="domain" description="Orn/Lys/Arg decarboxylase C-terminal" evidence="7">
    <location>
        <begin position="383"/>
        <end position="437"/>
    </location>
</feature>
<dbReference type="InterPro" id="IPR036633">
    <property type="entry name" value="Prn/Lys/Arg_de-COase_C_sf"/>
</dbReference>
<reference evidence="8 9" key="1">
    <citation type="submission" date="2020-03" db="EMBL/GenBank/DDBJ databases">
        <title>Soil Listeria distribution.</title>
        <authorList>
            <person name="Liao J."/>
            <person name="Wiedmann M."/>
        </authorList>
    </citation>
    <scope>NUCLEOTIDE SEQUENCE [LARGE SCALE GENOMIC DNA]</scope>
    <source>
        <strain evidence="8 9">FSL L7-1554</strain>
    </source>
</reference>
<dbReference type="InterPro" id="IPR052357">
    <property type="entry name" value="Orn_Lys_Arg_decarboxylase-I"/>
</dbReference>
<keyword evidence="5" id="KW-0456">Lyase</keyword>
<dbReference type="InterPro" id="IPR008286">
    <property type="entry name" value="Prn/Lys/Arg_de-COase_C"/>
</dbReference>
<dbReference type="SUPFAM" id="SSF55904">
    <property type="entry name" value="Ornithine decarboxylase C-terminal domain"/>
    <property type="match status" value="1"/>
</dbReference>
<accession>A0A7X0X4C7</accession>
<evidence type="ECO:0000256" key="1">
    <source>
        <dbReference type="ARBA" id="ARBA00001933"/>
    </source>
</evidence>
<evidence type="ECO:0000256" key="3">
    <source>
        <dbReference type="ARBA" id="ARBA00022793"/>
    </source>
</evidence>
<comment type="caution">
    <text evidence="8">The sequence shown here is derived from an EMBL/GenBank/DDBJ whole genome shotgun (WGS) entry which is preliminary data.</text>
</comment>
<evidence type="ECO:0000256" key="5">
    <source>
        <dbReference type="ARBA" id="ARBA00023239"/>
    </source>
</evidence>
<dbReference type="EMBL" id="JAASTW010000001">
    <property type="protein sequence ID" value="MBC1487418.1"/>
    <property type="molecule type" value="Genomic_DNA"/>
</dbReference>
<keyword evidence="4" id="KW-0663">Pyridoxal phosphate</keyword>
<evidence type="ECO:0000259" key="7">
    <source>
        <dbReference type="Pfam" id="PF03711"/>
    </source>
</evidence>
<organism evidence="8 9">
    <name type="scientific">Listeria immobilis</name>
    <dbReference type="NCBI Taxonomy" id="2713502"/>
    <lineage>
        <taxon>Bacteria</taxon>
        <taxon>Bacillati</taxon>
        <taxon>Bacillota</taxon>
        <taxon>Bacilli</taxon>
        <taxon>Bacillales</taxon>
        <taxon>Listeriaceae</taxon>
        <taxon>Listeria</taxon>
    </lineage>
</organism>
<dbReference type="PANTHER" id="PTHR43277:SF3">
    <property type="entry name" value="DECARBOXYLASE, PUTATIVE-RELATED"/>
    <property type="match status" value="1"/>
</dbReference>
<dbReference type="GO" id="GO:0016831">
    <property type="term" value="F:carboxy-lyase activity"/>
    <property type="evidence" value="ECO:0007669"/>
    <property type="project" value="UniProtKB-KW"/>
</dbReference>
<keyword evidence="8" id="KW-0032">Aminotransferase</keyword>
<gene>
    <name evidence="8" type="ORF">HCJ38_00020</name>
</gene>
<comment type="cofactor">
    <cofactor evidence="1">
        <name>pyridoxal 5'-phosphate</name>
        <dbReference type="ChEBI" id="CHEBI:597326"/>
    </cofactor>
</comment>
<evidence type="ECO:0000259" key="6">
    <source>
        <dbReference type="Pfam" id="PF01276"/>
    </source>
</evidence>
<protein>
    <submittedName>
        <fullName evidence="8">Aminotransferase class I/II-fold pyridoxal phosphate-dependent enzyme</fullName>
    </submittedName>
</protein>
<dbReference type="SUPFAM" id="SSF53383">
    <property type="entry name" value="PLP-dependent transferases"/>
    <property type="match status" value="1"/>
</dbReference>
<dbReference type="InterPro" id="IPR015421">
    <property type="entry name" value="PyrdxlP-dep_Trfase_major"/>
</dbReference>
<dbReference type="InterPro" id="IPR000310">
    <property type="entry name" value="Orn/Lys/Arg_deCO2ase_major_dom"/>
</dbReference>
<dbReference type="InterPro" id="IPR015424">
    <property type="entry name" value="PyrdxlP-dep_Trfase"/>
</dbReference>
<evidence type="ECO:0000313" key="8">
    <source>
        <dbReference type="EMBL" id="MBC1487418.1"/>
    </source>
</evidence>
<comment type="similarity">
    <text evidence="2">Belongs to the Orn/Lys/Arg decarboxylase class-I family.</text>
</comment>
<evidence type="ECO:0000313" key="9">
    <source>
        <dbReference type="Proteomes" id="UP000561617"/>
    </source>
</evidence>
<evidence type="ECO:0000256" key="2">
    <source>
        <dbReference type="ARBA" id="ARBA00010671"/>
    </source>
</evidence>
<name>A0A7X0X4C7_9LIST</name>
<feature type="domain" description="Orn/Lys/Arg decarboxylases family 1 pyridoxal-P attachment site" evidence="6">
    <location>
        <begin position="8"/>
        <end position="276"/>
    </location>
</feature>
<dbReference type="RefSeq" id="WP_185380363.1">
    <property type="nucleotide sequence ID" value="NZ_JAASTW010000001.1"/>
</dbReference>
<sequence>MQNQSKMPLVEQLDAHAQSCPISLHVPGHKGGAISPEVWQKCLKWDVTEITGMDDLHHAEEVILEAELLLAECYGVKKSRFLVNGTSGGSLAVIMTTLRRGEKVLIPRDSHKSILHGIELAGGEPIFLTPQLHQEIGTSNGVTPELVTEALHNHPEVKLCIFTYPSYYGTTFNLQKCIQIAHQFGVIVFVDEAHGAHFLTSSEFPKSAVDLGADIVVQSAHKTLPALTMGSYLHIVHDLPIFDKLDYYLQVFQSSSPSYLIMASLDAARKYVATYSDADIEAFWKMRAKWLKWLTKNKFELILPDDPLKIIVRKPGYTGYELQEIFEANSYFPELADEKQLLLILPLIKKGMDFTPINRIYSPERKAVATLPYEEGEPGTSKLALAYEKMHDHPTDFVLLDDAIGLISAETISLYPPGIPTIIRGERLTEKHLPELTNLQKHHYQGGEKLATNYIRVFR</sequence>
<dbReference type="Gene3D" id="3.40.640.10">
    <property type="entry name" value="Type I PLP-dependent aspartate aminotransferase-like (Major domain)"/>
    <property type="match status" value="1"/>
</dbReference>
<dbReference type="Gene3D" id="3.90.105.10">
    <property type="entry name" value="Molybdopterin biosynthesis moea protein, domain 2"/>
    <property type="match status" value="1"/>
</dbReference>
<keyword evidence="3" id="KW-0210">Decarboxylase</keyword>
<dbReference type="Proteomes" id="UP000561617">
    <property type="component" value="Unassembled WGS sequence"/>
</dbReference>
<keyword evidence="8" id="KW-0808">Transferase</keyword>
<proteinExistence type="inferred from homology"/>
<evidence type="ECO:0000256" key="4">
    <source>
        <dbReference type="ARBA" id="ARBA00022898"/>
    </source>
</evidence>
<dbReference type="Pfam" id="PF01276">
    <property type="entry name" value="OKR_DC_1"/>
    <property type="match status" value="1"/>
</dbReference>
<dbReference type="AlphaFoldDB" id="A0A7X0X4C7"/>
<dbReference type="Pfam" id="PF03711">
    <property type="entry name" value="OKR_DC_1_C"/>
    <property type="match status" value="1"/>
</dbReference>
<dbReference type="PANTHER" id="PTHR43277">
    <property type="entry name" value="ARGININE DECARBOXYLASE"/>
    <property type="match status" value="1"/>
</dbReference>
<dbReference type="GO" id="GO:0008483">
    <property type="term" value="F:transaminase activity"/>
    <property type="evidence" value="ECO:0007669"/>
    <property type="project" value="UniProtKB-KW"/>
</dbReference>